<evidence type="ECO:0000256" key="3">
    <source>
        <dbReference type="ARBA" id="ARBA00023172"/>
    </source>
</evidence>
<sequence length="260" mass="29803">MNRQKKLLNICEKLGNPIASNFKPSDFADFRNRRIEEGASENTINHDHAYLKSVFSELIKTGEWNGDNPLKRVKPLKFDEREMSFLTTEQISELLILLEQQKNIHVKLITKVCLSTGARWGEAEGLRLGQIVNHAIRFNQTKSGKIRTVPIAVDLEKELKEHYKAHGKVEKLFEPSYNCFCNTLTQTSFTLPEGQATHVLRHTFASHFMMNGGNILTLQKLLGHSTLTMTMRYAHLAPDHLNEARDLNPITKIFQKDEHI</sequence>
<dbReference type="Gene3D" id="1.10.443.10">
    <property type="entry name" value="Intergrase catalytic core"/>
    <property type="match status" value="1"/>
</dbReference>
<dbReference type="InterPro" id="IPR057084">
    <property type="entry name" value="Int_N"/>
</dbReference>
<dbReference type="SUPFAM" id="SSF56349">
    <property type="entry name" value="DNA breaking-rejoining enzymes"/>
    <property type="match status" value="1"/>
</dbReference>
<dbReference type="PANTHER" id="PTHR30349:SF93">
    <property type="entry name" value="FELS-2 PROPHAGE PROTEIN"/>
    <property type="match status" value="1"/>
</dbReference>
<keyword evidence="1" id="KW-0229">DNA integration</keyword>
<evidence type="ECO:0000256" key="1">
    <source>
        <dbReference type="ARBA" id="ARBA00022908"/>
    </source>
</evidence>
<feature type="domain" description="Tyr recombinase" evidence="5">
    <location>
        <begin position="81"/>
        <end position="246"/>
    </location>
</feature>
<dbReference type="EMBL" id="CP081150">
    <property type="protein sequence ID" value="QZA78157.1"/>
    <property type="molecule type" value="Genomic_DNA"/>
</dbReference>
<reference evidence="7 8" key="1">
    <citation type="submission" date="2021-08" db="EMBL/GenBank/DDBJ databases">
        <title>complete genome sequencing of Deefgea sp. D25.</title>
        <authorList>
            <person name="Bae J.-W."/>
            <person name="Gim D.-H."/>
        </authorList>
    </citation>
    <scope>NUCLEOTIDE SEQUENCE [LARGE SCALE GENOMIC DNA]</scope>
    <source>
        <strain evidence="7 8">D25</strain>
    </source>
</reference>
<dbReference type="InterPro" id="IPR010998">
    <property type="entry name" value="Integrase_recombinase_N"/>
</dbReference>
<dbReference type="PROSITE" id="PS51900">
    <property type="entry name" value="CB"/>
    <property type="match status" value="1"/>
</dbReference>
<evidence type="ECO:0000256" key="4">
    <source>
        <dbReference type="PROSITE-ProRule" id="PRU01248"/>
    </source>
</evidence>
<dbReference type="Pfam" id="PF00589">
    <property type="entry name" value="Phage_integrase"/>
    <property type="match status" value="1"/>
</dbReference>
<keyword evidence="8" id="KW-1185">Reference proteome</keyword>
<organism evidence="7 8">
    <name type="scientific">Deefgea tanakiae</name>
    <dbReference type="NCBI Taxonomy" id="2865840"/>
    <lineage>
        <taxon>Bacteria</taxon>
        <taxon>Pseudomonadati</taxon>
        <taxon>Pseudomonadota</taxon>
        <taxon>Betaproteobacteria</taxon>
        <taxon>Neisseriales</taxon>
        <taxon>Chitinibacteraceae</taxon>
        <taxon>Deefgea</taxon>
    </lineage>
</organism>
<dbReference type="InterPro" id="IPR050090">
    <property type="entry name" value="Tyrosine_recombinase_XerCD"/>
</dbReference>
<dbReference type="PANTHER" id="PTHR30349">
    <property type="entry name" value="PHAGE INTEGRASE-RELATED"/>
    <property type="match status" value="1"/>
</dbReference>
<protein>
    <submittedName>
        <fullName evidence="7">Tyrosine-type recombinase/integrase</fullName>
    </submittedName>
</protein>
<evidence type="ECO:0000259" key="5">
    <source>
        <dbReference type="PROSITE" id="PS51898"/>
    </source>
</evidence>
<evidence type="ECO:0000256" key="2">
    <source>
        <dbReference type="ARBA" id="ARBA00023125"/>
    </source>
</evidence>
<dbReference type="InterPro" id="IPR002104">
    <property type="entry name" value="Integrase_catalytic"/>
</dbReference>
<feature type="domain" description="Core-binding (CB)" evidence="6">
    <location>
        <begin position="1"/>
        <end position="59"/>
    </location>
</feature>
<dbReference type="Proteomes" id="UP000825679">
    <property type="component" value="Chromosome"/>
</dbReference>
<evidence type="ECO:0000313" key="7">
    <source>
        <dbReference type="EMBL" id="QZA78157.1"/>
    </source>
</evidence>
<evidence type="ECO:0000313" key="8">
    <source>
        <dbReference type="Proteomes" id="UP000825679"/>
    </source>
</evidence>
<dbReference type="CDD" id="cd00796">
    <property type="entry name" value="INT_Rci_Hp1_C"/>
    <property type="match status" value="1"/>
</dbReference>
<accession>A0ABX8Z6E8</accession>
<gene>
    <name evidence="7" type="ORF">K4H28_01625</name>
</gene>
<dbReference type="InterPro" id="IPR011010">
    <property type="entry name" value="DNA_brk_join_enz"/>
</dbReference>
<dbReference type="PROSITE" id="PS51898">
    <property type="entry name" value="TYR_RECOMBINASE"/>
    <property type="match status" value="1"/>
</dbReference>
<keyword evidence="2 4" id="KW-0238">DNA-binding</keyword>
<dbReference type="Pfam" id="PF24624">
    <property type="entry name" value="Int_N"/>
    <property type="match status" value="1"/>
</dbReference>
<evidence type="ECO:0000259" key="6">
    <source>
        <dbReference type="PROSITE" id="PS51900"/>
    </source>
</evidence>
<dbReference type="InterPro" id="IPR013762">
    <property type="entry name" value="Integrase-like_cat_sf"/>
</dbReference>
<name>A0ABX8Z6E8_9NEIS</name>
<dbReference type="InterPro" id="IPR044068">
    <property type="entry name" value="CB"/>
</dbReference>
<dbReference type="RefSeq" id="WP_221006533.1">
    <property type="nucleotide sequence ID" value="NZ_CP081150.1"/>
</dbReference>
<proteinExistence type="predicted"/>
<dbReference type="Gene3D" id="1.10.150.130">
    <property type="match status" value="1"/>
</dbReference>
<keyword evidence="3" id="KW-0233">DNA recombination</keyword>